<dbReference type="PANTHER" id="PTHR33542:SF3">
    <property type="entry name" value="SIROHYDROCHLORIN FERROCHELATASE, CHLOROPLASTIC"/>
    <property type="match status" value="1"/>
</dbReference>
<dbReference type="SUPFAM" id="SSF53800">
    <property type="entry name" value="Chelatase"/>
    <property type="match status" value="1"/>
</dbReference>
<dbReference type="Pfam" id="PF01903">
    <property type="entry name" value="CbiX"/>
    <property type="match status" value="1"/>
</dbReference>
<dbReference type="OrthoDB" id="9797895at2"/>
<dbReference type="GO" id="GO:0016829">
    <property type="term" value="F:lyase activity"/>
    <property type="evidence" value="ECO:0007669"/>
    <property type="project" value="UniProtKB-KW"/>
</dbReference>
<evidence type="ECO:0000313" key="3">
    <source>
        <dbReference type="EMBL" id="BAO45352.1"/>
    </source>
</evidence>
<reference evidence="3 4" key="1">
    <citation type="journal article" date="2014" name="PLoS ONE">
        <title>Physiological and genomic features of a novel sulfur-oxidizing gammaproteobacterium belonging to a previously uncultivated symbiotic lineage isolated from a hydrothermal vent.</title>
        <authorList>
            <person name="Nunoura T."/>
            <person name="Takaki Y."/>
            <person name="Kazama H."/>
            <person name="Kakuta J."/>
            <person name="Shimamura S."/>
            <person name="Makita H."/>
            <person name="Hirai M."/>
            <person name="Miyazaki M."/>
            <person name="Takai K."/>
        </authorList>
    </citation>
    <scope>NUCLEOTIDE SEQUENCE [LARGE SCALE GENOMIC DNA]</scope>
    <source>
        <strain evidence="3 4">Hiromi1</strain>
    </source>
</reference>
<proteinExistence type="predicted"/>
<dbReference type="GO" id="GO:0046872">
    <property type="term" value="F:metal ion binding"/>
    <property type="evidence" value="ECO:0007669"/>
    <property type="project" value="UniProtKB-KW"/>
</dbReference>
<protein>
    <submittedName>
        <fullName evidence="3">Cobalamin biosynthesis protein CbiX</fullName>
    </submittedName>
</protein>
<evidence type="ECO:0000256" key="1">
    <source>
        <dbReference type="ARBA" id="ARBA00022723"/>
    </source>
</evidence>
<keyword evidence="2" id="KW-0456">Lyase</keyword>
<dbReference type="Gene3D" id="3.40.50.1400">
    <property type="match status" value="1"/>
</dbReference>
<dbReference type="InterPro" id="IPR050963">
    <property type="entry name" value="Sirohydro_Cobaltochel/CbiX"/>
</dbReference>
<dbReference type="InterPro" id="IPR002762">
    <property type="entry name" value="CbiX-like"/>
</dbReference>
<sequence length="130" mass="13975">MNALLVVAHGSRRETSNEEVRKLCRRIEQEAAGEEFFLVRAGFLELAEPSIPEGIGQCVEAGADRVVVLPYFLSAGRHVSEDIPAEVEEARRLHPKASIVLAPYLGSAPGVSRLLVELAVGGKKNGDSAK</sequence>
<evidence type="ECO:0000256" key="2">
    <source>
        <dbReference type="ARBA" id="ARBA00023239"/>
    </source>
</evidence>
<keyword evidence="1" id="KW-0479">Metal-binding</keyword>
<dbReference type="AlphaFoldDB" id="A0A7U6JJ07"/>
<dbReference type="KEGG" id="tbn:TBH_C2443"/>
<gene>
    <name evidence="3" type="ORF">TBH_C2443</name>
</gene>
<dbReference type="Proteomes" id="UP000031631">
    <property type="component" value="Chromosome"/>
</dbReference>
<dbReference type="PANTHER" id="PTHR33542">
    <property type="entry name" value="SIROHYDROCHLORIN FERROCHELATASE, CHLOROPLASTIC"/>
    <property type="match status" value="1"/>
</dbReference>
<accession>A0A7U6JJ07</accession>
<dbReference type="RefSeq" id="WP_041068879.1">
    <property type="nucleotide sequence ID" value="NZ_AP012273.1"/>
</dbReference>
<organism evidence="3 4">
    <name type="scientific">Thiolapillus brandeum</name>
    <dbReference type="NCBI Taxonomy" id="1076588"/>
    <lineage>
        <taxon>Bacteria</taxon>
        <taxon>Pseudomonadati</taxon>
        <taxon>Pseudomonadota</taxon>
        <taxon>Gammaproteobacteria</taxon>
        <taxon>Chromatiales</taxon>
        <taxon>Sedimenticolaceae</taxon>
        <taxon>Thiolapillus</taxon>
    </lineage>
</organism>
<evidence type="ECO:0000313" key="4">
    <source>
        <dbReference type="Proteomes" id="UP000031631"/>
    </source>
</evidence>
<name>A0A7U6JJ07_9GAMM</name>
<dbReference type="EMBL" id="AP012273">
    <property type="protein sequence ID" value="BAO45352.1"/>
    <property type="molecule type" value="Genomic_DNA"/>
</dbReference>
<dbReference type="CDD" id="cd03416">
    <property type="entry name" value="CbiX_SirB_N"/>
    <property type="match status" value="1"/>
</dbReference>
<keyword evidence="4" id="KW-1185">Reference proteome</keyword>